<comment type="caution">
    <text evidence="2">The sequence shown here is derived from an EMBL/GenBank/DDBJ whole genome shotgun (WGS) entry which is preliminary data.</text>
</comment>
<evidence type="ECO:0000313" key="3">
    <source>
        <dbReference type="Proteomes" id="UP000010164"/>
    </source>
</evidence>
<dbReference type="AlphaFoldDB" id="L0WGN7"/>
<evidence type="ECO:0000256" key="1">
    <source>
        <dbReference type="SAM" id="SignalP"/>
    </source>
</evidence>
<proteinExistence type="predicted"/>
<organism evidence="2 3">
    <name type="scientific">Alcanivorax hongdengensis A-11-3</name>
    <dbReference type="NCBI Taxonomy" id="1177179"/>
    <lineage>
        <taxon>Bacteria</taxon>
        <taxon>Pseudomonadati</taxon>
        <taxon>Pseudomonadota</taxon>
        <taxon>Gammaproteobacteria</taxon>
        <taxon>Oceanospirillales</taxon>
        <taxon>Alcanivoracaceae</taxon>
        <taxon>Alcanivorax</taxon>
    </lineage>
</organism>
<evidence type="ECO:0008006" key="4">
    <source>
        <dbReference type="Google" id="ProtNLM"/>
    </source>
</evidence>
<dbReference type="PATRIC" id="fig|1177179.3.peg.1196"/>
<reference evidence="2 3" key="1">
    <citation type="journal article" date="2012" name="J. Bacteriol.">
        <title>Genome Sequence of the Alkane-Degrading Bacterium Alcanivorax hongdengensis Type Strain A-11-3.</title>
        <authorList>
            <person name="Lai Q."/>
            <person name="Shao Z."/>
        </authorList>
    </citation>
    <scope>NUCLEOTIDE SEQUENCE [LARGE SCALE GENOMIC DNA]</scope>
    <source>
        <strain evidence="2 3">A-11-3</strain>
    </source>
</reference>
<keyword evidence="1" id="KW-0732">Signal</keyword>
<keyword evidence="3" id="KW-1185">Reference proteome</keyword>
<accession>L0WGN7</accession>
<feature type="signal peptide" evidence="1">
    <location>
        <begin position="1"/>
        <end position="28"/>
    </location>
</feature>
<dbReference type="eggNOG" id="ENOG5032YUN">
    <property type="taxonomic scope" value="Bacteria"/>
</dbReference>
<protein>
    <recommendedName>
        <fullName evidence="4">DUF3108 domain-containing protein</fullName>
    </recommendedName>
</protein>
<evidence type="ECO:0000313" key="2">
    <source>
        <dbReference type="EMBL" id="EKF74975.1"/>
    </source>
</evidence>
<dbReference type="Proteomes" id="UP000010164">
    <property type="component" value="Unassembled WGS sequence"/>
</dbReference>
<name>L0WGN7_9GAMM</name>
<gene>
    <name evidence="2" type="ORF">A11A3_05961</name>
</gene>
<dbReference type="EMBL" id="AMRJ01000006">
    <property type="protein sequence ID" value="EKF74975.1"/>
    <property type="molecule type" value="Genomic_DNA"/>
</dbReference>
<feature type="chain" id="PRO_5003948612" description="DUF3108 domain-containing protein" evidence="1">
    <location>
        <begin position="29"/>
        <end position="236"/>
    </location>
</feature>
<dbReference type="InterPro" id="IPR021457">
    <property type="entry name" value="DUF3108"/>
</dbReference>
<dbReference type="STRING" id="1177179.A11A3_05961"/>
<dbReference type="OrthoDB" id="6007799at2"/>
<sequence>MASLYRNRVTSTFSLLIISMAFGSPALADSPVAAFTEHYRLKSQGIPFTIDATRTLSPVRDGLWEMQVHARNWLGEIRETALFSWDGCTPQTSYYGYMRKGLGRVKKAEVHINQETGVAVSERSGKADRSYPVRETATDQLSLTLALQCELQQGKTDITLPVADERKLQTERFQVVGHETLELGDTRIKTVKVQRQREADSDRQTYMWFAPQRGFALVQLVQQNADGTHTMTLTDD</sequence>
<dbReference type="RefSeq" id="WP_008928376.1">
    <property type="nucleotide sequence ID" value="NZ_AMRJ01000006.1"/>
</dbReference>
<dbReference type="Pfam" id="PF11306">
    <property type="entry name" value="DUF3108"/>
    <property type="match status" value="1"/>
</dbReference>